<gene>
    <name evidence="8" type="ORF">CLV25_101239</name>
</gene>
<evidence type="ECO:0000256" key="3">
    <source>
        <dbReference type="ARBA" id="ARBA00012733"/>
    </source>
</evidence>
<dbReference type="Pfam" id="PF13859">
    <property type="entry name" value="BNR_3"/>
    <property type="match status" value="1"/>
</dbReference>
<dbReference type="InterPro" id="IPR008377">
    <property type="entry name" value="Sialidase_trypan"/>
</dbReference>
<dbReference type="CDD" id="cd15482">
    <property type="entry name" value="Sialidase_non-viral"/>
    <property type="match status" value="1"/>
</dbReference>
<name>A0A4V2RQV8_9BACT</name>
<evidence type="ECO:0000259" key="7">
    <source>
        <dbReference type="Pfam" id="PF14873"/>
    </source>
</evidence>
<organism evidence="8 9">
    <name type="scientific">Acetobacteroides hydrogenigenes</name>
    <dbReference type="NCBI Taxonomy" id="979970"/>
    <lineage>
        <taxon>Bacteria</taxon>
        <taxon>Pseudomonadati</taxon>
        <taxon>Bacteroidota</taxon>
        <taxon>Bacteroidia</taxon>
        <taxon>Bacteroidales</taxon>
        <taxon>Rikenellaceae</taxon>
        <taxon>Acetobacteroides</taxon>
    </lineage>
</organism>
<evidence type="ECO:0000256" key="1">
    <source>
        <dbReference type="ARBA" id="ARBA00000427"/>
    </source>
</evidence>
<dbReference type="EMBL" id="SLWB01000001">
    <property type="protein sequence ID" value="TCN73021.1"/>
    <property type="molecule type" value="Genomic_DNA"/>
</dbReference>
<dbReference type="RefSeq" id="WP_131837807.1">
    <property type="nucleotide sequence ID" value="NZ_SLWB01000001.1"/>
</dbReference>
<keyword evidence="5" id="KW-0732">Signal</keyword>
<evidence type="ECO:0000256" key="4">
    <source>
        <dbReference type="ARBA" id="ARBA00022737"/>
    </source>
</evidence>
<evidence type="ECO:0000313" key="9">
    <source>
        <dbReference type="Proteomes" id="UP000294830"/>
    </source>
</evidence>
<proteinExistence type="inferred from homology"/>
<dbReference type="GO" id="GO:0016020">
    <property type="term" value="C:membrane"/>
    <property type="evidence" value="ECO:0007669"/>
    <property type="project" value="TreeGrafter"/>
</dbReference>
<comment type="similarity">
    <text evidence="2">Belongs to the glycosyl hydrolase 33 family.</text>
</comment>
<evidence type="ECO:0000313" key="8">
    <source>
        <dbReference type="EMBL" id="TCN73021.1"/>
    </source>
</evidence>
<dbReference type="PANTHER" id="PTHR10628">
    <property type="entry name" value="SIALIDASE"/>
    <property type="match status" value="1"/>
</dbReference>
<feature type="chain" id="PRO_5020595717" description="exo-alpha-sialidase" evidence="5">
    <location>
        <begin position="20"/>
        <end position="520"/>
    </location>
</feature>
<keyword evidence="9" id="KW-1185">Reference proteome</keyword>
<dbReference type="GO" id="GO:0006689">
    <property type="term" value="P:ganglioside catabolic process"/>
    <property type="evidence" value="ECO:0007669"/>
    <property type="project" value="TreeGrafter"/>
</dbReference>
<dbReference type="InterPro" id="IPR011040">
    <property type="entry name" value="Sialidase"/>
</dbReference>
<dbReference type="GO" id="GO:0005737">
    <property type="term" value="C:cytoplasm"/>
    <property type="evidence" value="ECO:0007669"/>
    <property type="project" value="TreeGrafter"/>
</dbReference>
<evidence type="ECO:0000259" key="6">
    <source>
        <dbReference type="Pfam" id="PF13859"/>
    </source>
</evidence>
<dbReference type="GO" id="GO:0004308">
    <property type="term" value="F:exo-alpha-sialidase activity"/>
    <property type="evidence" value="ECO:0007669"/>
    <property type="project" value="UniProtKB-EC"/>
</dbReference>
<feature type="signal peptide" evidence="5">
    <location>
        <begin position="1"/>
        <end position="19"/>
    </location>
</feature>
<reference evidence="8 9" key="1">
    <citation type="submission" date="2019-03" db="EMBL/GenBank/DDBJ databases">
        <title>Genomic Encyclopedia of Archaeal and Bacterial Type Strains, Phase II (KMG-II): from individual species to whole genera.</title>
        <authorList>
            <person name="Goeker M."/>
        </authorList>
    </citation>
    <scope>NUCLEOTIDE SEQUENCE [LARGE SCALE GENOMIC DNA]</scope>
    <source>
        <strain evidence="8 9">RL-C</strain>
    </source>
</reference>
<comment type="catalytic activity">
    <reaction evidence="1">
        <text>Hydrolysis of alpha-(2-&gt;3)-, alpha-(2-&gt;6)-, alpha-(2-&gt;8)- glycosidic linkages of terminal sialic acid residues in oligosaccharides, glycoproteins, glycolipids, colominic acid and synthetic substrates.</text>
        <dbReference type="EC" id="3.2.1.18"/>
    </reaction>
</comment>
<dbReference type="InterPro" id="IPR029456">
    <property type="entry name" value="Sialidase_N"/>
</dbReference>
<keyword evidence="4" id="KW-0677">Repeat</keyword>
<dbReference type="InterPro" id="IPR036278">
    <property type="entry name" value="Sialidase_sf"/>
</dbReference>
<dbReference type="SUPFAM" id="SSF50939">
    <property type="entry name" value="Sialidases"/>
    <property type="match status" value="1"/>
</dbReference>
<evidence type="ECO:0000256" key="5">
    <source>
        <dbReference type="SAM" id="SignalP"/>
    </source>
</evidence>
<dbReference type="AlphaFoldDB" id="A0A4V2RQV8"/>
<dbReference type="EC" id="3.2.1.18" evidence="3"/>
<dbReference type="OrthoDB" id="7294637at2"/>
<comment type="caution">
    <text evidence="8">The sequence shown here is derived from an EMBL/GenBank/DDBJ whole genome shotgun (WGS) entry which is preliminary data.</text>
</comment>
<feature type="domain" description="Sialidase" evidence="6">
    <location>
        <begin position="180"/>
        <end position="462"/>
    </location>
</feature>
<sequence>MRILFVVAFFASLAAVCQAQSSLQAEVLQKQNPVLVGVKNNVALCLKVSVPENQQIAISELRFSTKGTSRLSDLKAFRVFSTGTRSSFVDSAMVSQTAKVGKELAVKEAIMLQKGENYLWVTLELKDKVNLLNRFDVACSSMTLSNGAVLTPTDRTPNVVLRAGYAVRQRMQDGVNTYRIPGLVTTKKGTLISVFDIRRKYSGDLQGDIDIGICRSMDGGKSWLPMQVAIDMGEWGGLSHDENGITDPSILVDETTGTVWIAALWLNGSKGKPAWWASKPGMTPDVTGQFVLAKSDDDGLTWSEPINVTEQMKDPKWYLFFQGPGRGITMKNGTIVFPAQFKDENQVPHSTIIYSKDHGKTWSVGTGAKSKTTEAQVVELSDGSLMLNMRDDRGGFRSIAVTSDMGKTWVEHSSSRSALPESTCMGSIITLKTKKGENIMLFSNPNTQKGRHSMTIKVSFDEGKTWPVENNLLYHAGDCFGYSCLTQIDDKTVGVLYEGVRDLYFQKFAIEELLHPKMKK</sequence>
<dbReference type="GO" id="GO:0009313">
    <property type="term" value="P:oligosaccharide catabolic process"/>
    <property type="evidence" value="ECO:0007669"/>
    <property type="project" value="TreeGrafter"/>
</dbReference>
<dbReference type="Proteomes" id="UP000294830">
    <property type="component" value="Unassembled WGS sequence"/>
</dbReference>
<feature type="domain" description="Sialidase N-terminal" evidence="7">
    <location>
        <begin position="24"/>
        <end position="146"/>
    </location>
</feature>
<accession>A0A4V2RQV8</accession>
<protein>
    <recommendedName>
        <fullName evidence="3">exo-alpha-sialidase</fullName>
        <ecNumber evidence="3">3.2.1.18</ecNumber>
    </recommendedName>
</protein>
<dbReference type="PRINTS" id="PR01803">
    <property type="entry name" value="TCSIALIDASE"/>
</dbReference>
<dbReference type="PANTHER" id="PTHR10628:SF30">
    <property type="entry name" value="EXO-ALPHA-SIALIDASE"/>
    <property type="match status" value="1"/>
</dbReference>
<dbReference type="Gene3D" id="2.60.40.1290">
    <property type="match status" value="2"/>
</dbReference>
<dbReference type="InterPro" id="IPR026856">
    <property type="entry name" value="Sialidase_fam"/>
</dbReference>
<evidence type="ECO:0000256" key="2">
    <source>
        <dbReference type="ARBA" id="ARBA00009348"/>
    </source>
</evidence>
<dbReference type="Gene3D" id="2.120.10.10">
    <property type="match status" value="1"/>
</dbReference>
<dbReference type="Pfam" id="PF14873">
    <property type="entry name" value="BNR_assoc_N"/>
    <property type="match status" value="1"/>
</dbReference>